<evidence type="ECO:0000313" key="8">
    <source>
        <dbReference type="Proteomes" id="UP000236735"/>
    </source>
</evidence>
<feature type="transmembrane region" description="Helical" evidence="6">
    <location>
        <begin position="85"/>
        <end position="112"/>
    </location>
</feature>
<dbReference type="AlphaFoldDB" id="A0A1H5VCH8"/>
<feature type="transmembrane region" description="Helical" evidence="6">
    <location>
        <begin position="305"/>
        <end position="326"/>
    </location>
</feature>
<evidence type="ECO:0000256" key="2">
    <source>
        <dbReference type="ARBA" id="ARBA00022475"/>
    </source>
</evidence>
<dbReference type="EMBL" id="FNUV01000004">
    <property type="protein sequence ID" value="SEF85075.1"/>
    <property type="molecule type" value="Genomic_DNA"/>
</dbReference>
<evidence type="ECO:0000256" key="3">
    <source>
        <dbReference type="ARBA" id="ARBA00022692"/>
    </source>
</evidence>
<gene>
    <name evidence="7" type="ORF">SAMN05216354_1884</name>
</gene>
<proteinExistence type="predicted"/>
<organism evidence="7 8">
    <name type="scientific">Xylanibacter ruminicola</name>
    <name type="common">Prevotella ruminicola</name>
    <dbReference type="NCBI Taxonomy" id="839"/>
    <lineage>
        <taxon>Bacteria</taxon>
        <taxon>Pseudomonadati</taxon>
        <taxon>Bacteroidota</taxon>
        <taxon>Bacteroidia</taxon>
        <taxon>Bacteroidales</taxon>
        <taxon>Prevotellaceae</taxon>
        <taxon>Xylanibacter</taxon>
    </lineage>
</organism>
<feature type="transmembrane region" description="Helical" evidence="6">
    <location>
        <begin position="42"/>
        <end position="64"/>
    </location>
</feature>
<evidence type="ECO:0000256" key="6">
    <source>
        <dbReference type="SAM" id="Phobius"/>
    </source>
</evidence>
<accession>A0A1H5VCH8</accession>
<sequence length="507" mass="57517">MAHNNKRIISNTLYMYLRMILVTGVTLYTSRIVLAQLGVVDFGLYNAIGGVVLLLSFIVPTLSSSVQRFLSYEIGRGDMDMVGKVFSMSIQVHLLIAGAVVLLSETIGLWFLNTQMNIPDDRMVAANVVYQCSIFSLVMILWGVPFNALIIAKQKMKIYAWFSVITAMLKLLTAYLLIVSPIDRLSLYAILMLLIFVIGRVNVSVYCSWKIKDVRYHRIWDKSLFRRLLSFSGWTLYGNVGNMAYSYGLNIVLNICCGPAVNAARAISTQIQHVVDQFSNNFQTAVNPQLTQSYAAKDYDYVNKLFLSSTNFTFYLMAIICIPIYIEMEEVLRFWLGSYPDYSVSFSRLTLLICGIQAFFNPTFTLTQATGNIQKFQTIQGTAMLLIIPLSFYFLHQGYDADVVFYISIIIILLTKIACTRVMLRLLPFLSIFSLLAVFIKGVFLVLVSGGVSYVFSITYCNGFMGIVYLILFNTIVYSILAYFTLSRYEREIVNKMLVVLKKKSER</sequence>
<dbReference type="PANTHER" id="PTHR30250">
    <property type="entry name" value="PST FAMILY PREDICTED COLANIC ACID TRANSPORTER"/>
    <property type="match status" value="1"/>
</dbReference>
<evidence type="ECO:0000256" key="1">
    <source>
        <dbReference type="ARBA" id="ARBA00004651"/>
    </source>
</evidence>
<keyword evidence="4 6" id="KW-1133">Transmembrane helix</keyword>
<dbReference type="InterPro" id="IPR050833">
    <property type="entry name" value="Poly_Biosynth_Transport"/>
</dbReference>
<feature type="transmembrane region" description="Helical" evidence="6">
    <location>
        <begin position="376"/>
        <end position="395"/>
    </location>
</feature>
<feature type="transmembrane region" description="Helical" evidence="6">
    <location>
        <begin position="124"/>
        <end position="146"/>
    </location>
</feature>
<feature type="transmembrane region" description="Helical" evidence="6">
    <location>
        <begin position="346"/>
        <end position="364"/>
    </location>
</feature>
<dbReference type="GO" id="GO:0005886">
    <property type="term" value="C:plasma membrane"/>
    <property type="evidence" value="ECO:0007669"/>
    <property type="project" value="UniProtKB-SubCell"/>
</dbReference>
<reference evidence="7 8" key="1">
    <citation type="submission" date="2016-10" db="EMBL/GenBank/DDBJ databases">
        <authorList>
            <person name="de Groot N.N."/>
        </authorList>
    </citation>
    <scope>NUCLEOTIDE SEQUENCE [LARGE SCALE GENOMIC DNA]</scope>
    <source>
        <strain evidence="7 8">AR32</strain>
    </source>
</reference>
<dbReference type="PANTHER" id="PTHR30250:SF26">
    <property type="entry name" value="PSMA PROTEIN"/>
    <property type="match status" value="1"/>
</dbReference>
<feature type="transmembrane region" description="Helical" evidence="6">
    <location>
        <begin position="158"/>
        <end position="179"/>
    </location>
</feature>
<evidence type="ECO:0000256" key="4">
    <source>
        <dbReference type="ARBA" id="ARBA00022989"/>
    </source>
</evidence>
<feature type="transmembrane region" description="Helical" evidence="6">
    <location>
        <begin position="426"/>
        <end position="447"/>
    </location>
</feature>
<feature type="transmembrane region" description="Helical" evidence="6">
    <location>
        <begin position="401"/>
        <end position="419"/>
    </location>
</feature>
<name>A0A1H5VCH8_XYLRU</name>
<evidence type="ECO:0000256" key="5">
    <source>
        <dbReference type="ARBA" id="ARBA00023136"/>
    </source>
</evidence>
<keyword evidence="5 6" id="KW-0472">Membrane</keyword>
<keyword evidence="3 6" id="KW-0812">Transmembrane</keyword>
<dbReference type="RefSeq" id="WP_103915786.1">
    <property type="nucleotide sequence ID" value="NZ_FNUV01000004.1"/>
</dbReference>
<evidence type="ECO:0000313" key="7">
    <source>
        <dbReference type="EMBL" id="SEF85075.1"/>
    </source>
</evidence>
<keyword evidence="2" id="KW-1003">Cell membrane</keyword>
<feature type="transmembrane region" description="Helical" evidence="6">
    <location>
        <begin position="467"/>
        <end position="486"/>
    </location>
</feature>
<comment type="subcellular location">
    <subcellularLocation>
        <location evidence="1">Cell membrane</location>
        <topology evidence="1">Multi-pass membrane protein</topology>
    </subcellularLocation>
</comment>
<feature type="transmembrane region" description="Helical" evidence="6">
    <location>
        <begin position="185"/>
        <end position="209"/>
    </location>
</feature>
<feature type="transmembrane region" description="Helical" evidence="6">
    <location>
        <begin position="12"/>
        <end position="30"/>
    </location>
</feature>
<dbReference type="Proteomes" id="UP000236735">
    <property type="component" value="Unassembled WGS sequence"/>
</dbReference>
<protein>
    <submittedName>
        <fullName evidence="7">Na+-driven multidrug efflux pump</fullName>
    </submittedName>
</protein>